<dbReference type="Proteomes" id="UP000288805">
    <property type="component" value="Unassembled WGS sequence"/>
</dbReference>
<name>A0A438GIB5_VITVI</name>
<organism evidence="1 2">
    <name type="scientific">Vitis vinifera</name>
    <name type="common">Grape</name>
    <dbReference type="NCBI Taxonomy" id="29760"/>
    <lineage>
        <taxon>Eukaryota</taxon>
        <taxon>Viridiplantae</taxon>
        <taxon>Streptophyta</taxon>
        <taxon>Embryophyta</taxon>
        <taxon>Tracheophyta</taxon>
        <taxon>Spermatophyta</taxon>
        <taxon>Magnoliopsida</taxon>
        <taxon>eudicotyledons</taxon>
        <taxon>Gunneridae</taxon>
        <taxon>Pentapetalae</taxon>
        <taxon>rosids</taxon>
        <taxon>Vitales</taxon>
        <taxon>Vitaceae</taxon>
        <taxon>Viteae</taxon>
        <taxon>Vitis</taxon>
    </lineage>
</organism>
<evidence type="ECO:0000313" key="2">
    <source>
        <dbReference type="Proteomes" id="UP000288805"/>
    </source>
</evidence>
<evidence type="ECO:0000313" key="1">
    <source>
        <dbReference type="EMBL" id="RVW71927.1"/>
    </source>
</evidence>
<proteinExistence type="predicted"/>
<protein>
    <submittedName>
        <fullName evidence="1">Uncharacterized protein</fullName>
    </submittedName>
</protein>
<sequence>MLVLDKEQSDGADSLPFWPYVETANSEAWAEQSNRGYPIYFGKPFISSAAFSGVQSFGGGYST</sequence>
<gene>
    <name evidence="1" type="ORF">CK203_052561</name>
</gene>
<comment type="caution">
    <text evidence="1">The sequence shown here is derived from an EMBL/GenBank/DDBJ whole genome shotgun (WGS) entry which is preliminary data.</text>
</comment>
<reference evidence="1 2" key="1">
    <citation type="journal article" date="2018" name="PLoS Genet.">
        <title>Population sequencing reveals clonal diversity and ancestral inbreeding in the grapevine cultivar Chardonnay.</title>
        <authorList>
            <person name="Roach M.J."/>
            <person name="Johnson D.L."/>
            <person name="Bohlmann J."/>
            <person name="van Vuuren H.J."/>
            <person name="Jones S.J."/>
            <person name="Pretorius I.S."/>
            <person name="Schmidt S.A."/>
            <person name="Borneman A.R."/>
        </authorList>
    </citation>
    <scope>NUCLEOTIDE SEQUENCE [LARGE SCALE GENOMIC DNA]</scope>
    <source>
        <strain evidence="2">cv. Chardonnay</strain>
        <tissue evidence="1">Leaf</tissue>
    </source>
</reference>
<accession>A0A438GIB5</accession>
<dbReference type="EMBL" id="QGNW01000426">
    <property type="protein sequence ID" value="RVW71927.1"/>
    <property type="molecule type" value="Genomic_DNA"/>
</dbReference>
<dbReference type="AlphaFoldDB" id="A0A438GIB5"/>